<keyword evidence="4" id="KW-0472">Membrane</keyword>
<gene>
    <name evidence="6" type="primary">Allergin-1</name>
    <name evidence="6" type="ORF">Cadr_000019668</name>
</gene>
<dbReference type="InterPro" id="IPR007110">
    <property type="entry name" value="Ig-like_dom"/>
</dbReference>
<dbReference type="InterPro" id="IPR036179">
    <property type="entry name" value="Ig-like_dom_sf"/>
</dbReference>
<sequence>MRTTTGWDLESLSKEHLELESPNQNAMWKKSFLVFLFSLSVQKAALDCKRMRKTNEFPSPNLHSKMSTVVRGQNVSLSCFSENTSRQITYSLFRGEKHLEIQDRKGEPMTLNLRISDAQDLGPYKCKAQVSNCFKYSREFNFVFVDPVTAPVLNISVIQTKTDQYIMLRCISFNGSLPINYTFFEKNITISPAISKDVREPAEFNLTNNNSGEGKEYKCEAKNTLPDHAKYSQPVTIPSTGGDSCPLCLQLLLPGLLLVLMVIILILALWMLPKYKARKAMKDNVPRDYGNRPMEIGIYANICENQAGEESVPGLEPKQSVPIAEDGTGHSQEIHYVTPVFRQVAPRDQEEEEEEKEWEEDLMSSRFNS</sequence>
<accession>A0A5N4D5U0</accession>
<proteinExistence type="predicted"/>
<keyword evidence="7" id="KW-1185">Reference proteome</keyword>
<dbReference type="InterPro" id="IPR013783">
    <property type="entry name" value="Ig-like_fold"/>
</dbReference>
<dbReference type="InterPro" id="IPR040878">
    <property type="entry name" value="IL-40-like_Ig"/>
</dbReference>
<feature type="domain" description="Ig-like" evidence="5">
    <location>
        <begin position="58"/>
        <end position="141"/>
    </location>
</feature>
<organism evidence="6 7">
    <name type="scientific">Camelus dromedarius</name>
    <name type="common">Dromedary</name>
    <name type="synonym">Arabian camel</name>
    <dbReference type="NCBI Taxonomy" id="9838"/>
    <lineage>
        <taxon>Eukaryota</taxon>
        <taxon>Metazoa</taxon>
        <taxon>Chordata</taxon>
        <taxon>Craniata</taxon>
        <taxon>Vertebrata</taxon>
        <taxon>Euteleostomi</taxon>
        <taxon>Mammalia</taxon>
        <taxon>Eutheria</taxon>
        <taxon>Laurasiatheria</taxon>
        <taxon>Artiodactyla</taxon>
        <taxon>Tylopoda</taxon>
        <taxon>Camelidae</taxon>
        <taxon>Camelus</taxon>
    </lineage>
</organism>
<dbReference type="Gene3D" id="2.60.40.10">
    <property type="entry name" value="Immunoglobulins"/>
    <property type="match status" value="1"/>
</dbReference>
<dbReference type="STRING" id="9838.ENSCDRP00005030430"/>
<name>A0A5N4D5U0_CAMDR</name>
<keyword evidence="1" id="KW-0732">Signal</keyword>
<evidence type="ECO:0000256" key="3">
    <source>
        <dbReference type="SAM" id="MobiDB-lite"/>
    </source>
</evidence>
<dbReference type="PANTHER" id="PTHR46013:SF4">
    <property type="entry name" value="B-CELL RECEPTOR CD22-RELATED"/>
    <property type="match status" value="1"/>
</dbReference>
<dbReference type="AlphaFoldDB" id="A0A5N4D5U0"/>
<keyword evidence="4" id="KW-1133">Transmembrane helix</keyword>
<dbReference type="EMBL" id="JWIN03000016">
    <property type="protein sequence ID" value="KAB1266503.1"/>
    <property type="molecule type" value="Genomic_DNA"/>
</dbReference>
<dbReference type="SUPFAM" id="SSF48726">
    <property type="entry name" value="Immunoglobulin"/>
    <property type="match status" value="1"/>
</dbReference>
<comment type="caution">
    <text evidence="6">The sequence shown here is derived from an EMBL/GenBank/DDBJ whole genome shotgun (WGS) entry which is preliminary data.</text>
</comment>
<dbReference type="Pfam" id="PF17736">
    <property type="entry name" value="Ig_C17orf99"/>
    <property type="match status" value="2"/>
</dbReference>
<evidence type="ECO:0000313" key="6">
    <source>
        <dbReference type="EMBL" id="KAB1266503.1"/>
    </source>
</evidence>
<feature type="transmembrane region" description="Helical" evidence="4">
    <location>
        <begin position="251"/>
        <end position="272"/>
    </location>
</feature>
<evidence type="ECO:0000256" key="1">
    <source>
        <dbReference type="ARBA" id="ARBA00022729"/>
    </source>
</evidence>
<dbReference type="PROSITE" id="PS50835">
    <property type="entry name" value="IG_LIKE"/>
    <property type="match status" value="1"/>
</dbReference>
<reference evidence="6 7" key="1">
    <citation type="journal article" date="2019" name="Mol. Ecol. Resour.">
        <title>Improving Illumina assemblies with Hi-C and long reads: an example with the North African dromedary.</title>
        <authorList>
            <person name="Elbers J.P."/>
            <person name="Rogers M.F."/>
            <person name="Perelman P.L."/>
            <person name="Proskuryakova A.A."/>
            <person name="Serdyukova N.A."/>
            <person name="Johnson W.E."/>
            <person name="Horin P."/>
            <person name="Corander J."/>
            <person name="Murphy D."/>
            <person name="Burger P.A."/>
        </authorList>
    </citation>
    <scope>NUCLEOTIDE SEQUENCE [LARGE SCALE GENOMIC DNA]</scope>
    <source>
        <strain evidence="6">Drom800</strain>
        <tissue evidence="6">Blood</tissue>
    </source>
</reference>
<keyword evidence="4" id="KW-0812">Transmembrane</keyword>
<dbReference type="PANTHER" id="PTHR46013">
    <property type="entry name" value="VASCULAR CELL ADHESION MOLECULE 1"/>
    <property type="match status" value="1"/>
</dbReference>
<evidence type="ECO:0000256" key="4">
    <source>
        <dbReference type="SAM" id="Phobius"/>
    </source>
</evidence>
<protein>
    <submittedName>
        <fullName evidence="6">Allergin-1</fullName>
    </submittedName>
</protein>
<evidence type="ECO:0000313" key="7">
    <source>
        <dbReference type="Proteomes" id="UP000299084"/>
    </source>
</evidence>
<feature type="compositionally biased region" description="Acidic residues" evidence="3">
    <location>
        <begin position="349"/>
        <end position="362"/>
    </location>
</feature>
<dbReference type="Proteomes" id="UP000299084">
    <property type="component" value="Unassembled WGS sequence"/>
</dbReference>
<evidence type="ECO:0000259" key="5">
    <source>
        <dbReference type="PROSITE" id="PS50835"/>
    </source>
</evidence>
<evidence type="ECO:0000256" key="2">
    <source>
        <dbReference type="ARBA" id="ARBA00023180"/>
    </source>
</evidence>
<keyword evidence="2" id="KW-0325">Glycoprotein</keyword>
<feature type="region of interest" description="Disordered" evidence="3">
    <location>
        <begin position="345"/>
        <end position="369"/>
    </location>
</feature>